<proteinExistence type="predicted"/>
<reference evidence="2" key="5">
    <citation type="journal article" date="2021" name="G3 (Bethesda)">
        <title>Aegilops tauschii genome assembly Aet v5.0 features greater sequence contiguity and improved annotation.</title>
        <authorList>
            <person name="Wang L."/>
            <person name="Zhu T."/>
            <person name="Rodriguez J.C."/>
            <person name="Deal K.R."/>
            <person name="Dubcovsky J."/>
            <person name="McGuire P.E."/>
            <person name="Lux T."/>
            <person name="Spannagl M."/>
            <person name="Mayer K.F.X."/>
            <person name="Baldrich P."/>
            <person name="Meyers B.C."/>
            <person name="Huo N."/>
            <person name="Gu Y.Q."/>
            <person name="Zhou H."/>
            <person name="Devos K.M."/>
            <person name="Bennetzen J.L."/>
            <person name="Unver T."/>
            <person name="Budak H."/>
            <person name="Gulick P.J."/>
            <person name="Galiba G."/>
            <person name="Kalapos B."/>
            <person name="Nelson D.R."/>
            <person name="Li P."/>
            <person name="You F.M."/>
            <person name="Luo M.C."/>
            <person name="Dvorak J."/>
        </authorList>
    </citation>
    <scope>NUCLEOTIDE SEQUENCE [LARGE SCALE GENOMIC DNA]</scope>
    <source>
        <strain evidence="2">cv. AL8/78</strain>
    </source>
</reference>
<dbReference type="GO" id="GO:0000373">
    <property type="term" value="P:Group II intron splicing"/>
    <property type="evidence" value="ECO:0007669"/>
    <property type="project" value="InterPro"/>
</dbReference>
<reference evidence="2" key="3">
    <citation type="journal article" date="2017" name="Nature">
        <title>Genome sequence of the progenitor of the wheat D genome Aegilops tauschii.</title>
        <authorList>
            <person name="Luo M.C."/>
            <person name="Gu Y.Q."/>
            <person name="Puiu D."/>
            <person name="Wang H."/>
            <person name="Twardziok S.O."/>
            <person name="Deal K.R."/>
            <person name="Huo N."/>
            <person name="Zhu T."/>
            <person name="Wang L."/>
            <person name="Wang Y."/>
            <person name="McGuire P.E."/>
            <person name="Liu S."/>
            <person name="Long H."/>
            <person name="Ramasamy R.K."/>
            <person name="Rodriguez J.C."/>
            <person name="Van S.L."/>
            <person name="Yuan L."/>
            <person name="Wang Z."/>
            <person name="Xia Z."/>
            <person name="Xiao L."/>
            <person name="Anderson O.D."/>
            <person name="Ouyang S."/>
            <person name="Liang Y."/>
            <person name="Zimin A.V."/>
            <person name="Pertea G."/>
            <person name="Qi P."/>
            <person name="Bennetzen J.L."/>
            <person name="Dai X."/>
            <person name="Dawson M.W."/>
            <person name="Muller H.G."/>
            <person name="Kugler K."/>
            <person name="Rivarola-Duarte L."/>
            <person name="Spannagl M."/>
            <person name="Mayer K.F.X."/>
            <person name="Lu F.H."/>
            <person name="Bevan M.W."/>
            <person name="Leroy P."/>
            <person name="Li P."/>
            <person name="You F.M."/>
            <person name="Sun Q."/>
            <person name="Liu Z."/>
            <person name="Lyons E."/>
            <person name="Wicker T."/>
            <person name="Salzberg S.L."/>
            <person name="Devos K.M."/>
            <person name="Dvorak J."/>
        </authorList>
    </citation>
    <scope>NUCLEOTIDE SEQUENCE [LARGE SCALE GENOMIC DNA]</scope>
    <source>
        <strain evidence="2">cv. AL8/78</strain>
    </source>
</reference>
<sequence length="134" mass="15254">KSGGKVIKRVGGVVFLYRGRNYNPYTRPRYPLMLWKPAAPVYPKLIQQAPGGLTVEEAAEMRRRGQILLPILKLGMICCVGLKIRILHHRSGFLRQSTEVNPGTCLVVKPTKTGQLFYSLLFFLLLCFQLYMFP</sequence>
<reference evidence="2" key="4">
    <citation type="submission" date="2019-03" db="UniProtKB">
        <authorList>
            <consortium name="EnsemblPlants"/>
        </authorList>
    </citation>
    <scope>IDENTIFICATION</scope>
</reference>
<accession>A0A453ES53</accession>
<keyword evidence="1" id="KW-0472">Membrane</keyword>
<feature type="transmembrane region" description="Helical" evidence="1">
    <location>
        <begin position="116"/>
        <end position="133"/>
    </location>
</feature>
<dbReference type="Proteomes" id="UP000015105">
    <property type="component" value="Chromosome 3D"/>
</dbReference>
<keyword evidence="1" id="KW-1133">Transmembrane helix</keyword>
<dbReference type="InterPro" id="IPR044599">
    <property type="entry name" value="CAF1P_plant"/>
</dbReference>
<dbReference type="PANTHER" id="PTHR46247">
    <property type="entry name" value="CRS2-ASSOCIATED FACTOR 1, CHLOROPLASTIC"/>
    <property type="match status" value="1"/>
</dbReference>
<evidence type="ECO:0008006" key="4">
    <source>
        <dbReference type="Google" id="ProtNLM"/>
    </source>
</evidence>
<protein>
    <recommendedName>
        <fullName evidence="4">CRM domain-containing protein</fullName>
    </recommendedName>
</protein>
<evidence type="ECO:0000256" key="1">
    <source>
        <dbReference type="SAM" id="Phobius"/>
    </source>
</evidence>
<dbReference type="Gramene" id="AET3Gv20435300.9">
    <property type="protein sequence ID" value="AET3Gv20435300.9"/>
    <property type="gene ID" value="AET3Gv20435300"/>
</dbReference>
<keyword evidence="1" id="KW-0812">Transmembrane</keyword>
<keyword evidence="3" id="KW-1185">Reference proteome</keyword>
<evidence type="ECO:0000313" key="2">
    <source>
        <dbReference type="EnsemblPlants" id="AET3Gv20435300.9"/>
    </source>
</evidence>
<organism evidence="2 3">
    <name type="scientific">Aegilops tauschii subsp. strangulata</name>
    <name type="common">Goatgrass</name>
    <dbReference type="NCBI Taxonomy" id="200361"/>
    <lineage>
        <taxon>Eukaryota</taxon>
        <taxon>Viridiplantae</taxon>
        <taxon>Streptophyta</taxon>
        <taxon>Embryophyta</taxon>
        <taxon>Tracheophyta</taxon>
        <taxon>Spermatophyta</taxon>
        <taxon>Magnoliopsida</taxon>
        <taxon>Liliopsida</taxon>
        <taxon>Poales</taxon>
        <taxon>Poaceae</taxon>
        <taxon>BOP clade</taxon>
        <taxon>Pooideae</taxon>
        <taxon>Triticodae</taxon>
        <taxon>Triticeae</taxon>
        <taxon>Triticinae</taxon>
        <taxon>Aegilops</taxon>
    </lineage>
</organism>
<dbReference type="EnsemblPlants" id="AET3Gv20435300.9">
    <property type="protein sequence ID" value="AET3Gv20435300.9"/>
    <property type="gene ID" value="AET3Gv20435300"/>
</dbReference>
<dbReference type="PANTHER" id="PTHR46247:SF3">
    <property type="entry name" value="CRS2-ASSOCIATED FACTOR 2, CHLOROPLASTIC"/>
    <property type="match status" value="1"/>
</dbReference>
<evidence type="ECO:0000313" key="3">
    <source>
        <dbReference type="Proteomes" id="UP000015105"/>
    </source>
</evidence>
<name>A0A453ES53_AEGTS</name>
<reference evidence="3" key="2">
    <citation type="journal article" date="2017" name="Nat. Plants">
        <title>The Aegilops tauschii genome reveals multiple impacts of transposons.</title>
        <authorList>
            <person name="Zhao G."/>
            <person name="Zou C."/>
            <person name="Li K."/>
            <person name="Wang K."/>
            <person name="Li T."/>
            <person name="Gao L."/>
            <person name="Zhang X."/>
            <person name="Wang H."/>
            <person name="Yang Z."/>
            <person name="Liu X."/>
            <person name="Jiang W."/>
            <person name="Mao L."/>
            <person name="Kong X."/>
            <person name="Jiao Y."/>
            <person name="Jia J."/>
        </authorList>
    </citation>
    <scope>NUCLEOTIDE SEQUENCE [LARGE SCALE GENOMIC DNA]</scope>
    <source>
        <strain evidence="3">cv. AL8/78</strain>
    </source>
</reference>
<dbReference type="AlphaFoldDB" id="A0A453ES53"/>
<reference evidence="3" key="1">
    <citation type="journal article" date="2014" name="Science">
        <title>Ancient hybridizations among the ancestral genomes of bread wheat.</title>
        <authorList>
            <consortium name="International Wheat Genome Sequencing Consortium,"/>
            <person name="Marcussen T."/>
            <person name="Sandve S.R."/>
            <person name="Heier L."/>
            <person name="Spannagl M."/>
            <person name="Pfeifer M."/>
            <person name="Jakobsen K.S."/>
            <person name="Wulff B.B."/>
            <person name="Steuernagel B."/>
            <person name="Mayer K.F."/>
            <person name="Olsen O.A."/>
        </authorList>
    </citation>
    <scope>NUCLEOTIDE SEQUENCE [LARGE SCALE GENOMIC DNA]</scope>
    <source>
        <strain evidence="3">cv. AL8/78</strain>
    </source>
</reference>